<dbReference type="InterPro" id="IPR052516">
    <property type="entry name" value="N-heterocyclic_Hydroxylase"/>
</dbReference>
<dbReference type="InterPro" id="IPR012368">
    <property type="entry name" value="OxRdtase_Mopterin-bd_su_IorB"/>
</dbReference>
<dbReference type="InterPro" id="IPR037165">
    <property type="entry name" value="AldOxase/xan_DH_Mopterin-bd_sf"/>
</dbReference>
<dbReference type="EMBL" id="CP023284">
    <property type="protein sequence ID" value="ATA55859.1"/>
    <property type="molecule type" value="Genomic_DNA"/>
</dbReference>
<feature type="domain" description="Aldehyde oxidase/xanthine dehydrogenase a/b hammerhead" evidence="1">
    <location>
        <begin position="242"/>
        <end position="333"/>
    </location>
</feature>
<dbReference type="InterPro" id="IPR008274">
    <property type="entry name" value="AldOxase/xan_DH_MoCoBD1"/>
</dbReference>
<dbReference type="PANTHER" id="PTHR47495:SF2">
    <property type="entry name" value="ALDEHYDE DEHYDROGENASE"/>
    <property type="match status" value="1"/>
</dbReference>
<organism evidence="2 3">
    <name type="scientific">Variovorax boronicumulans</name>
    <dbReference type="NCBI Taxonomy" id="436515"/>
    <lineage>
        <taxon>Bacteria</taxon>
        <taxon>Pseudomonadati</taxon>
        <taxon>Pseudomonadota</taxon>
        <taxon>Betaproteobacteria</taxon>
        <taxon>Burkholderiales</taxon>
        <taxon>Comamonadaceae</taxon>
        <taxon>Variovorax</taxon>
    </lineage>
</organism>
<sequence>MPQLKRRHFVLGTLGAAGALVVGWAATPAASRLVPGAPLPAGNGQVVLNGWVKVGSDDTVTLVMTQSEMGQGTHTGLAMLLAEEMDAAVSQVRLEQAGFDAIYNNQAMILDALPFRPGDEGFGKRAAHQVVGKLLRTIPGLSGTGGSSSVTDQWGPVREAGASARLMLVGAAAAQWQVPASECRTEAGRVLHPASNRSARFGELAAKAVQQPLPTAVKLKAHADFRVIGQPQRRIDNAGKLNGTATYGIDVLPPGLLYASIAMCPTLAGRVARFDAKAAEALPGVRKVMALEPVAASLVGTGSTAGGVAVIADTPYHAMRALKQVDIDWDHGPAASLSSAEMIDRLARTLDADAGNARLDTGGVAAALKSAARTIEVEYRVPFLAHATMEPMNCTVQFKDGAATVWAPTQAPGFARAAVAKALGIDAEKVTLHVTYLGGGFGRRYFIDFLVQAAQLAREAGGAPVQLIWSREEDMTHDFYRPAYVALCKAGFDAAGALVAWQTTSAGSSLGAPSFMDNSTDGAWNTAYDFPQARVAHVPVESAVTTGIWRSVAHSQNGFFVESFIDECAVAAGKDPVAFRAGLLAKDARHLAVLQRVAELSKWGEPLADGPDGTKRARGVAIHRAFGSIVAQVAEVSVTPERQIRVHRVVCVIDCGLPVNPNLIRQQMEGGIVFGLSAALRGEITVARGQVQQSNFHDYTPLRIDECPAIEVDILAGTGAEVPPGGVGEPGTPPIAPAVANAVFALTGQRLRSLPLRLA</sequence>
<evidence type="ECO:0000313" key="2">
    <source>
        <dbReference type="EMBL" id="ATA55859.1"/>
    </source>
</evidence>
<dbReference type="RefSeq" id="WP_095746152.1">
    <property type="nucleotide sequence ID" value="NZ_CP023284.1"/>
</dbReference>
<name>A0A250DPE3_9BURK</name>
<dbReference type="InterPro" id="IPR000674">
    <property type="entry name" value="Ald_Oxase/Xan_DH_a/b"/>
</dbReference>
<dbReference type="InterPro" id="IPR006311">
    <property type="entry name" value="TAT_signal"/>
</dbReference>
<evidence type="ECO:0000313" key="3">
    <source>
        <dbReference type="Proteomes" id="UP000217154"/>
    </source>
</evidence>
<dbReference type="SUPFAM" id="SSF56003">
    <property type="entry name" value="Molybdenum cofactor-binding domain"/>
    <property type="match status" value="2"/>
</dbReference>
<proteinExistence type="predicted"/>
<dbReference type="GO" id="GO:0016491">
    <property type="term" value="F:oxidoreductase activity"/>
    <property type="evidence" value="ECO:0007669"/>
    <property type="project" value="InterPro"/>
</dbReference>
<dbReference type="Proteomes" id="UP000217154">
    <property type="component" value="Chromosome"/>
</dbReference>
<dbReference type="KEGG" id="vbo:CKY39_23445"/>
<evidence type="ECO:0000259" key="1">
    <source>
        <dbReference type="SMART" id="SM01008"/>
    </source>
</evidence>
<dbReference type="PROSITE" id="PS51318">
    <property type="entry name" value="TAT"/>
    <property type="match status" value="1"/>
</dbReference>
<dbReference type="Gene3D" id="3.30.365.10">
    <property type="entry name" value="Aldehyde oxidase/xanthine dehydrogenase, molybdopterin binding domain"/>
    <property type="match status" value="4"/>
</dbReference>
<dbReference type="PIRSF" id="PIRSF036389">
    <property type="entry name" value="IOR_B"/>
    <property type="match status" value="1"/>
</dbReference>
<dbReference type="Gene3D" id="3.90.1170.50">
    <property type="entry name" value="Aldehyde oxidase/xanthine dehydrogenase, a/b hammerhead"/>
    <property type="match status" value="1"/>
</dbReference>
<gene>
    <name evidence="2" type="ORF">CKY39_23445</name>
</gene>
<dbReference type="SMART" id="SM01008">
    <property type="entry name" value="Ald_Xan_dh_C"/>
    <property type="match status" value="1"/>
</dbReference>
<dbReference type="InterPro" id="IPR046867">
    <property type="entry name" value="AldOxase/xan_DH_MoCoBD2"/>
</dbReference>
<dbReference type="AlphaFoldDB" id="A0A250DPE3"/>
<reference evidence="2 3" key="1">
    <citation type="submission" date="2017-09" db="EMBL/GenBank/DDBJ databases">
        <title>The diverse metabolic capabilities of V. boronicumulans make it an excellent choice for continued studies on novel biodegradation.</title>
        <authorList>
            <person name="Sun S."/>
        </authorList>
    </citation>
    <scope>NUCLEOTIDE SEQUENCE [LARGE SCALE GENOMIC DNA]</scope>
    <source>
        <strain evidence="2 3">J1</strain>
    </source>
</reference>
<dbReference type="Pfam" id="PF20256">
    <property type="entry name" value="MoCoBD_2"/>
    <property type="match status" value="2"/>
</dbReference>
<accession>A0A250DPE3</accession>
<protein>
    <submittedName>
        <fullName evidence="2">Acylaldehyde oxidase</fullName>
    </submittedName>
</protein>
<dbReference type="PANTHER" id="PTHR47495">
    <property type="entry name" value="ALDEHYDE DEHYDROGENASE"/>
    <property type="match status" value="1"/>
</dbReference>
<dbReference type="Pfam" id="PF02738">
    <property type="entry name" value="MoCoBD_1"/>
    <property type="match status" value="1"/>
</dbReference>